<evidence type="ECO:0000259" key="4">
    <source>
        <dbReference type="PROSITE" id="PS51158"/>
    </source>
</evidence>
<proteinExistence type="predicted"/>
<dbReference type="EMBL" id="SWLE01000012">
    <property type="protein sequence ID" value="TNM93494.1"/>
    <property type="molecule type" value="Genomic_DNA"/>
</dbReference>
<feature type="domain" description="Alpha-type protein kinase" evidence="4">
    <location>
        <begin position="59"/>
        <end position="278"/>
    </location>
</feature>
<dbReference type="Pfam" id="PF02816">
    <property type="entry name" value="Alpha_kinase"/>
    <property type="match status" value="1"/>
</dbReference>
<dbReference type="InterPro" id="IPR011009">
    <property type="entry name" value="Kinase-like_dom_sf"/>
</dbReference>
<dbReference type="GO" id="GO:0005929">
    <property type="term" value="C:cilium"/>
    <property type="evidence" value="ECO:0007669"/>
    <property type="project" value="TreeGrafter"/>
</dbReference>
<keyword evidence="1" id="KW-0723">Serine/threonine-protein kinase</keyword>
<protein>
    <recommendedName>
        <fullName evidence="4">Alpha-type protein kinase domain-containing protein</fullName>
    </recommendedName>
</protein>
<dbReference type="Gene3D" id="3.30.200.20">
    <property type="entry name" value="Phosphorylase Kinase, domain 1"/>
    <property type="match status" value="1"/>
</dbReference>
<dbReference type="GO" id="GO:0048029">
    <property type="term" value="F:monosaccharide binding"/>
    <property type="evidence" value="ECO:0007669"/>
    <property type="project" value="TreeGrafter"/>
</dbReference>
<keyword evidence="6" id="KW-1185">Reference proteome</keyword>
<name>A0A4Z2BMK2_9TELE</name>
<keyword evidence="3" id="KW-0418">Kinase</keyword>
<evidence type="ECO:0000256" key="3">
    <source>
        <dbReference type="ARBA" id="ARBA00022777"/>
    </source>
</evidence>
<dbReference type="GO" id="GO:0002753">
    <property type="term" value="P:cytoplasmic pattern recognition receptor signaling pathway"/>
    <property type="evidence" value="ECO:0007669"/>
    <property type="project" value="TreeGrafter"/>
</dbReference>
<dbReference type="SMART" id="SM00811">
    <property type="entry name" value="Alpha_kinase"/>
    <property type="match status" value="1"/>
</dbReference>
<dbReference type="GO" id="GO:0005524">
    <property type="term" value="F:ATP binding"/>
    <property type="evidence" value="ECO:0007669"/>
    <property type="project" value="InterPro"/>
</dbReference>
<dbReference type="SUPFAM" id="SSF56112">
    <property type="entry name" value="Protein kinase-like (PK-like)"/>
    <property type="match status" value="1"/>
</dbReference>
<dbReference type="AlphaFoldDB" id="A0A4Z2BMK2"/>
<dbReference type="GO" id="GO:0045087">
    <property type="term" value="P:innate immune response"/>
    <property type="evidence" value="ECO:0007669"/>
    <property type="project" value="TreeGrafter"/>
</dbReference>
<evidence type="ECO:0000313" key="6">
    <source>
        <dbReference type="Proteomes" id="UP000516260"/>
    </source>
</evidence>
<dbReference type="InterPro" id="IPR004166">
    <property type="entry name" value="a-kinase_dom"/>
</dbReference>
<dbReference type="PANTHER" id="PTHR46747">
    <property type="entry name" value="ALPHA-PROTEIN KINASE 1"/>
    <property type="match status" value="1"/>
</dbReference>
<dbReference type="Gene3D" id="3.20.200.10">
    <property type="entry name" value="MHCK/EF2 kinase"/>
    <property type="match status" value="1"/>
</dbReference>
<dbReference type="Proteomes" id="UP000516260">
    <property type="component" value="Chromosome 2"/>
</dbReference>
<evidence type="ECO:0000313" key="5">
    <source>
        <dbReference type="EMBL" id="TNM93494.1"/>
    </source>
</evidence>
<sequence>MGALLASAVPERQYSLSLQDYQALLAGVCHQCMLKRFYSEKIQFKLKEYRTAYSALHLKFSKATGLWTAKETGVYVGETMGLQGKQRAAIWLRFLHQEERLSSYVGKDYLKPKEIQFHLNDVERQMTAQHYVTEFNKSLYDKDVMAQIFFIPSEALLILNGNEIVGCVTVEPFMLGEFVKLTNNTGKKDRSFQATDYGLAFGHFTYLLSRSQEVVVDLQGWVTANGKGLTYLTDPQIHSTKTPKGPSNFAARGLQYFLDEQHGPECNSICQLLKLPPLVRQTYVPPH</sequence>
<accession>A0A4Z2BMK2</accession>
<dbReference type="PANTHER" id="PTHR46747:SF1">
    <property type="entry name" value="ALPHA-PROTEIN KINASE 1"/>
    <property type="match status" value="1"/>
</dbReference>
<keyword evidence="2" id="KW-0808">Transferase</keyword>
<reference evidence="5 6" key="1">
    <citation type="submission" date="2019-04" db="EMBL/GenBank/DDBJ databases">
        <title>The sequence and de novo assembly of Takifugu bimaculatus genome using PacBio and Hi-C technologies.</title>
        <authorList>
            <person name="Xu P."/>
            <person name="Liu B."/>
            <person name="Zhou Z."/>
        </authorList>
    </citation>
    <scope>NUCLEOTIDE SEQUENCE [LARGE SCALE GENOMIC DNA]</scope>
    <source>
        <strain evidence="5">TB-2018</strain>
        <tissue evidence="5">Muscle</tissue>
    </source>
</reference>
<organism evidence="5 6">
    <name type="scientific">Takifugu bimaculatus</name>
    <dbReference type="NCBI Taxonomy" id="433685"/>
    <lineage>
        <taxon>Eukaryota</taxon>
        <taxon>Metazoa</taxon>
        <taxon>Chordata</taxon>
        <taxon>Craniata</taxon>
        <taxon>Vertebrata</taxon>
        <taxon>Euteleostomi</taxon>
        <taxon>Actinopterygii</taxon>
        <taxon>Neopterygii</taxon>
        <taxon>Teleostei</taxon>
        <taxon>Neoteleostei</taxon>
        <taxon>Acanthomorphata</taxon>
        <taxon>Eupercaria</taxon>
        <taxon>Tetraodontiformes</taxon>
        <taxon>Tetradontoidea</taxon>
        <taxon>Tetraodontidae</taxon>
        <taxon>Takifugu</taxon>
    </lineage>
</organism>
<dbReference type="GO" id="GO:0004674">
    <property type="term" value="F:protein serine/threonine kinase activity"/>
    <property type="evidence" value="ECO:0007669"/>
    <property type="project" value="UniProtKB-KW"/>
</dbReference>
<dbReference type="InterPro" id="IPR043529">
    <property type="entry name" value="ALPK1"/>
</dbReference>
<evidence type="ECO:0000256" key="2">
    <source>
        <dbReference type="ARBA" id="ARBA00022679"/>
    </source>
</evidence>
<evidence type="ECO:0000256" key="1">
    <source>
        <dbReference type="ARBA" id="ARBA00022527"/>
    </source>
</evidence>
<dbReference type="PROSITE" id="PS51158">
    <property type="entry name" value="ALPHA_KINASE"/>
    <property type="match status" value="1"/>
</dbReference>
<comment type="caution">
    <text evidence="5">The sequence shown here is derived from an EMBL/GenBank/DDBJ whole genome shotgun (WGS) entry which is preliminary data.</text>
</comment>
<gene>
    <name evidence="5" type="ORF">fugu_001670</name>
</gene>